<evidence type="ECO:0000313" key="9">
    <source>
        <dbReference type="EMBL" id="MFB5736994.1"/>
    </source>
</evidence>
<keyword evidence="4 7" id="KW-0812">Transmembrane</keyword>
<organism evidence="10 11">
    <name type="scientific">Leptospira wolffii</name>
    <dbReference type="NCBI Taxonomy" id="409998"/>
    <lineage>
        <taxon>Bacteria</taxon>
        <taxon>Pseudomonadati</taxon>
        <taxon>Spirochaetota</taxon>
        <taxon>Spirochaetia</taxon>
        <taxon>Leptospirales</taxon>
        <taxon>Leptospiraceae</taxon>
        <taxon>Leptospira</taxon>
    </lineage>
</organism>
<evidence type="ECO:0000313" key="11">
    <source>
        <dbReference type="Proteomes" id="UP000231912"/>
    </source>
</evidence>
<dbReference type="InterPro" id="IPR003400">
    <property type="entry name" value="ExbD"/>
</dbReference>
<dbReference type="GO" id="GO:0015031">
    <property type="term" value="P:protein transport"/>
    <property type="evidence" value="ECO:0007669"/>
    <property type="project" value="UniProtKB-KW"/>
</dbReference>
<accession>A0A2M9ZBR4</accession>
<dbReference type="AlphaFoldDB" id="A0A2M9ZBR4"/>
<evidence type="ECO:0000313" key="10">
    <source>
        <dbReference type="EMBL" id="PJZ65870.1"/>
    </source>
</evidence>
<keyword evidence="7" id="KW-0813">Transport</keyword>
<keyword evidence="6 8" id="KW-0472">Membrane</keyword>
<comment type="caution">
    <text evidence="10">The sequence shown here is derived from an EMBL/GenBank/DDBJ whole genome shotgun (WGS) entry which is preliminary data.</text>
</comment>
<dbReference type="GO" id="GO:0022857">
    <property type="term" value="F:transmembrane transporter activity"/>
    <property type="evidence" value="ECO:0007669"/>
    <property type="project" value="InterPro"/>
</dbReference>
<dbReference type="Pfam" id="PF02472">
    <property type="entry name" value="ExbD"/>
    <property type="match status" value="1"/>
</dbReference>
<comment type="subcellular location">
    <subcellularLocation>
        <location evidence="1">Cell membrane</location>
        <topology evidence="1">Single-pass membrane protein</topology>
    </subcellularLocation>
    <subcellularLocation>
        <location evidence="7">Cell membrane</location>
        <topology evidence="7">Single-pass type II membrane protein</topology>
    </subcellularLocation>
</comment>
<dbReference type="Proteomes" id="UP000231912">
    <property type="component" value="Unassembled WGS sequence"/>
</dbReference>
<evidence type="ECO:0000256" key="3">
    <source>
        <dbReference type="ARBA" id="ARBA00022475"/>
    </source>
</evidence>
<comment type="similarity">
    <text evidence="2 7">Belongs to the ExbD/TolR family.</text>
</comment>
<dbReference type="PANTHER" id="PTHR30558:SF7">
    <property type="entry name" value="TOL-PAL SYSTEM PROTEIN TOLR"/>
    <property type="match status" value="1"/>
</dbReference>
<gene>
    <name evidence="9" type="ORF">ACE5IX_10775</name>
    <name evidence="10" type="ORF">CH371_10050</name>
</gene>
<keyword evidence="7" id="KW-0653">Protein transport</keyword>
<dbReference type="RefSeq" id="WP_016545619.1">
    <property type="nucleotide sequence ID" value="NZ_JBHILI010000006.1"/>
</dbReference>
<evidence type="ECO:0000256" key="8">
    <source>
        <dbReference type="SAM" id="Phobius"/>
    </source>
</evidence>
<name>A0A2M9ZBR4_9LEPT</name>
<protein>
    <submittedName>
        <fullName evidence="10">Biopolymer transporter ExbD</fullName>
    </submittedName>
    <submittedName>
        <fullName evidence="9">ExbD/TolR family protein</fullName>
    </submittedName>
</protein>
<keyword evidence="5 8" id="KW-1133">Transmembrane helix</keyword>
<evidence type="ECO:0000256" key="6">
    <source>
        <dbReference type="ARBA" id="ARBA00023136"/>
    </source>
</evidence>
<evidence type="ECO:0000256" key="2">
    <source>
        <dbReference type="ARBA" id="ARBA00005811"/>
    </source>
</evidence>
<evidence type="ECO:0000256" key="7">
    <source>
        <dbReference type="RuleBase" id="RU003879"/>
    </source>
</evidence>
<keyword evidence="12" id="KW-1185">Reference proteome</keyword>
<evidence type="ECO:0000256" key="1">
    <source>
        <dbReference type="ARBA" id="ARBA00004162"/>
    </source>
</evidence>
<evidence type="ECO:0000256" key="5">
    <source>
        <dbReference type="ARBA" id="ARBA00022989"/>
    </source>
</evidence>
<keyword evidence="3" id="KW-1003">Cell membrane</keyword>
<dbReference type="GO" id="GO:0005886">
    <property type="term" value="C:plasma membrane"/>
    <property type="evidence" value="ECO:0007669"/>
    <property type="project" value="UniProtKB-SubCell"/>
</dbReference>
<evidence type="ECO:0000256" key="4">
    <source>
        <dbReference type="ARBA" id="ARBA00022692"/>
    </source>
</evidence>
<proteinExistence type="inferred from homology"/>
<sequence length="132" mass="14800">MKKSFLEDEDIGVDLTSFIDVVFILLIFVMLAVSFRKEIRSIPLELPKIGQGEDPKGERIEIGLLPDGNFDIAGERMDRKVLISRLESGLVREKEVRFFAGESANYGEIVRTLDLLKRSGTSSLELAVQEGK</sequence>
<dbReference type="Proteomes" id="UP001580391">
    <property type="component" value="Unassembled WGS sequence"/>
</dbReference>
<dbReference type="EMBL" id="NPDT01000003">
    <property type="protein sequence ID" value="PJZ65870.1"/>
    <property type="molecule type" value="Genomic_DNA"/>
</dbReference>
<reference evidence="9 12" key="2">
    <citation type="submission" date="2024-09" db="EMBL/GenBank/DDBJ databases">
        <title>Taxonomic and Genotyping Characterization of Leptospira Strains isolated from Multiple Sources in Colombia highlights the importance of intermediate species.</title>
        <authorList>
            <person name="Torres Higuera L."/>
            <person name="Rojas Tapias D."/>
            <person name="Jimenez Velasquez S."/>
            <person name="Renjifo Ibanez C."/>
        </authorList>
    </citation>
    <scope>NUCLEOTIDE SEQUENCE [LARGE SCALE GENOMIC DNA]</scope>
    <source>
        <strain evidence="9 12">Lep080</strain>
    </source>
</reference>
<reference evidence="10 11" key="1">
    <citation type="submission" date="2017-07" db="EMBL/GenBank/DDBJ databases">
        <title>Leptospira spp. isolated from tropical soils.</title>
        <authorList>
            <person name="Thibeaux R."/>
            <person name="Iraola G."/>
            <person name="Ferres I."/>
            <person name="Bierque E."/>
            <person name="Girault D."/>
            <person name="Soupe-Gilbert M.-E."/>
            <person name="Picardeau M."/>
            <person name="Goarant C."/>
        </authorList>
    </citation>
    <scope>NUCLEOTIDE SEQUENCE [LARGE SCALE GENOMIC DNA]</scope>
    <source>
        <strain evidence="10 11">FH2-C-A2</strain>
    </source>
</reference>
<dbReference type="EMBL" id="JBHILJ010000005">
    <property type="protein sequence ID" value="MFB5736994.1"/>
    <property type="molecule type" value="Genomic_DNA"/>
</dbReference>
<dbReference type="PANTHER" id="PTHR30558">
    <property type="entry name" value="EXBD MEMBRANE COMPONENT OF PMF-DRIVEN MACROMOLECULE IMPORT SYSTEM"/>
    <property type="match status" value="1"/>
</dbReference>
<evidence type="ECO:0000313" key="12">
    <source>
        <dbReference type="Proteomes" id="UP001580391"/>
    </source>
</evidence>
<feature type="transmembrane region" description="Helical" evidence="8">
    <location>
        <begin position="15"/>
        <end position="35"/>
    </location>
</feature>